<evidence type="ECO:0000256" key="3">
    <source>
        <dbReference type="ARBA" id="ARBA00022475"/>
    </source>
</evidence>
<dbReference type="PANTHER" id="PTHR42771">
    <property type="entry name" value="IRON(3+)-HYDROXAMATE IMPORT ATP-BINDING PROTEIN FHUC"/>
    <property type="match status" value="1"/>
</dbReference>
<reference evidence="7 8" key="1">
    <citation type="submission" date="2018-10" db="EMBL/GenBank/DDBJ databases">
        <title>Sinomicrobium pectinilyticum sp. nov., a pectinase-producing bacterium isolated from alkaline and saline soil, and emended description of the genus Sinomicrobium.</title>
        <authorList>
            <person name="Cheng B."/>
            <person name="Li C."/>
            <person name="Lai Q."/>
            <person name="Du M."/>
            <person name="Shao Z."/>
            <person name="Xu P."/>
            <person name="Yang C."/>
        </authorList>
    </citation>
    <scope>NUCLEOTIDE SEQUENCE [LARGE SCALE GENOMIC DNA]</scope>
    <source>
        <strain evidence="7 8">5DNS001</strain>
    </source>
</reference>
<keyword evidence="8" id="KW-1185">Reference proteome</keyword>
<dbReference type="Gene3D" id="3.40.50.300">
    <property type="entry name" value="P-loop containing nucleotide triphosphate hydrolases"/>
    <property type="match status" value="1"/>
</dbReference>
<dbReference type="InterPro" id="IPR051535">
    <property type="entry name" value="Siderophore_ABC-ATPase"/>
</dbReference>
<dbReference type="GO" id="GO:0005524">
    <property type="term" value="F:ATP binding"/>
    <property type="evidence" value="ECO:0007669"/>
    <property type="project" value="UniProtKB-KW"/>
</dbReference>
<dbReference type="EMBL" id="RJTM01000101">
    <property type="protein sequence ID" value="RNL83909.1"/>
    <property type="molecule type" value="Genomic_DNA"/>
</dbReference>
<sequence>MIEIHSIGKKYGRHPVLKDINLSVPAGKVVSLIGPNGAGKSTLLSLIAGLEKPEQGNISIDGKGLGTYSLKTLSKKLSFLKQHNVFDLKLKVSELIAFGRFPHSQGHLNGEDHEKIEEAIAMMDLSPLRHSYIDEISGGQRQLVFLAMIVA</sequence>
<dbReference type="GO" id="GO:0005886">
    <property type="term" value="C:plasma membrane"/>
    <property type="evidence" value="ECO:0007669"/>
    <property type="project" value="UniProtKB-SubCell"/>
</dbReference>
<evidence type="ECO:0000256" key="4">
    <source>
        <dbReference type="ARBA" id="ARBA00023065"/>
    </source>
</evidence>
<dbReference type="AlphaFoldDB" id="A0A3N0E803"/>
<dbReference type="InterPro" id="IPR027417">
    <property type="entry name" value="P-loop_NTPase"/>
</dbReference>
<comment type="subcellular location">
    <subcellularLocation>
        <location evidence="1">Cell membrane</location>
        <topology evidence="1">Peripheral membrane protein</topology>
    </subcellularLocation>
</comment>
<feature type="non-terminal residue" evidence="7">
    <location>
        <position position="151"/>
    </location>
</feature>
<gene>
    <name evidence="7" type="ORF">ED312_14470</name>
</gene>
<protein>
    <submittedName>
        <fullName evidence="7">ATP-binding cassette domain-containing protein</fullName>
    </submittedName>
</protein>
<evidence type="ECO:0000256" key="1">
    <source>
        <dbReference type="ARBA" id="ARBA00004202"/>
    </source>
</evidence>
<comment type="caution">
    <text evidence="7">The sequence shown here is derived from an EMBL/GenBank/DDBJ whole genome shotgun (WGS) entry which is preliminary data.</text>
</comment>
<dbReference type="RefSeq" id="WP_123216738.1">
    <property type="nucleotide sequence ID" value="NZ_RJTM01000101.1"/>
</dbReference>
<dbReference type="Proteomes" id="UP000267469">
    <property type="component" value="Unassembled WGS sequence"/>
</dbReference>
<proteinExistence type="predicted"/>
<dbReference type="PANTHER" id="PTHR42771:SF3">
    <property type="entry name" value="PETROBACTIN IMPORT ATP-BINDING PROTEIN YCLP"/>
    <property type="match status" value="1"/>
</dbReference>
<dbReference type="GO" id="GO:0006811">
    <property type="term" value="P:monoatomic ion transport"/>
    <property type="evidence" value="ECO:0007669"/>
    <property type="project" value="UniProtKB-KW"/>
</dbReference>
<keyword evidence="4" id="KW-0406">Ion transport</keyword>
<evidence type="ECO:0000313" key="7">
    <source>
        <dbReference type="EMBL" id="RNL83909.1"/>
    </source>
</evidence>
<evidence type="ECO:0000256" key="5">
    <source>
        <dbReference type="ARBA" id="ARBA00023136"/>
    </source>
</evidence>
<evidence type="ECO:0000256" key="2">
    <source>
        <dbReference type="ARBA" id="ARBA00022448"/>
    </source>
</evidence>
<name>A0A3N0E803_SINP1</name>
<dbReference type="GO" id="GO:0016887">
    <property type="term" value="F:ATP hydrolysis activity"/>
    <property type="evidence" value="ECO:0007669"/>
    <property type="project" value="InterPro"/>
</dbReference>
<evidence type="ECO:0000259" key="6">
    <source>
        <dbReference type="Pfam" id="PF00005"/>
    </source>
</evidence>
<dbReference type="Pfam" id="PF00005">
    <property type="entry name" value="ABC_tran"/>
    <property type="match status" value="1"/>
</dbReference>
<feature type="domain" description="ABC transporter" evidence="6">
    <location>
        <begin position="17"/>
        <end position="150"/>
    </location>
</feature>
<dbReference type="SUPFAM" id="SSF52540">
    <property type="entry name" value="P-loop containing nucleoside triphosphate hydrolases"/>
    <property type="match status" value="1"/>
</dbReference>
<keyword evidence="7" id="KW-0547">Nucleotide-binding</keyword>
<keyword evidence="5" id="KW-0472">Membrane</keyword>
<keyword evidence="3" id="KW-1003">Cell membrane</keyword>
<dbReference type="OrthoDB" id="9806726at2"/>
<keyword evidence="2" id="KW-0813">Transport</keyword>
<evidence type="ECO:0000313" key="8">
    <source>
        <dbReference type="Proteomes" id="UP000267469"/>
    </source>
</evidence>
<accession>A0A3N0E803</accession>
<organism evidence="7 8">
    <name type="scientific">Sinomicrobium pectinilyticum</name>
    <dbReference type="NCBI Taxonomy" id="1084421"/>
    <lineage>
        <taxon>Bacteria</taxon>
        <taxon>Pseudomonadati</taxon>
        <taxon>Bacteroidota</taxon>
        <taxon>Flavobacteriia</taxon>
        <taxon>Flavobacteriales</taxon>
        <taxon>Flavobacteriaceae</taxon>
        <taxon>Sinomicrobium</taxon>
    </lineage>
</organism>
<keyword evidence="7" id="KW-0067">ATP-binding</keyword>
<dbReference type="InterPro" id="IPR003439">
    <property type="entry name" value="ABC_transporter-like_ATP-bd"/>
</dbReference>